<keyword evidence="5" id="KW-1015">Disulfide bond</keyword>
<evidence type="ECO:0000313" key="8">
    <source>
        <dbReference type="Proteomes" id="UP000494106"/>
    </source>
</evidence>
<gene>
    <name evidence="7" type="ORF">APLA_LOCUS6279</name>
</gene>
<dbReference type="SMART" id="SM00020">
    <property type="entry name" value="Tryp_SPc"/>
    <property type="match status" value="1"/>
</dbReference>
<dbReference type="PANTHER" id="PTHR24276:SF91">
    <property type="entry name" value="AT26814P-RELATED"/>
    <property type="match status" value="1"/>
</dbReference>
<keyword evidence="4" id="KW-0720">Serine protease</keyword>
<dbReference type="SUPFAM" id="SSF50494">
    <property type="entry name" value="Trypsin-like serine proteases"/>
    <property type="match status" value="1"/>
</dbReference>
<dbReference type="Pfam" id="PF00089">
    <property type="entry name" value="Trypsin"/>
    <property type="match status" value="1"/>
</dbReference>
<sequence length="264" mass="29273">MLEIFFIFITAGCASKLNWKGSLRTYTGIDENTEKYPYVVALKTLHPGLHNICTGTLLTPQWVLSAAHCLAKVITHIQYGNMSVPLNRTDLKSEVLQMIQHPRYNGLMSNDIGLLLVNPITMAKYAKLSGVEYQTLSGLSAEYAGFGMIYFPTRKTYSKKKYIQLSENQPLVVGKAILRTCKEPFSANLMCLSSKCFEKQINLPGDSGGPLILDNKIVGIALAVAIELHVQAFTPTSSYITWIRSIILPAHNEDKNSTVEVISK</sequence>
<keyword evidence="3" id="KW-0378">Hydrolase</keyword>
<dbReference type="EMBL" id="CADEBC010000485">
    <property type="protein sequence ID" value="CAB3235740.1"/>
    <property type="molecule type" value="Genomic_DNA"/>
</dbReference>
<keyword evidence="8" id="KW-1185">Reference proteome</keyword>
<evidence type="ECO:0000256" key="3">
    <source>
        <dbReference type="ARBA" id="ARBA00022801"/>
    </source>
</evidence>
<dbReference type="InterPro" id="IPR043504">
    <property type="entry name" value="Peptidase_S1_PA_chymotrypsin"/>
</dbReference>
<evidence type="ECO:0000256" key="2">
    <source>
        <dbReference type="ARBA" id="ARBA00022670"/>
    </source>
</evidence>
<dbReference type="GO" id="GO:0004252">
    <property type="term" value="F:serine-type endopeptidase activity"/>
    <property type="evidence" value="ECO:0007669"/>
    <property type="project" value="InterPro"/>
</dbReference>
<evidence type="ECO:0000256" key="1">
    <source>
        <dbReference type="ARBA" id="ARBA00007664"/>
    </source>
</evidence>
<dbReference type="PRINTS" id="PR00722">
    <property type="entry name" value="CHYMOTRYPSIN"/>
</dbReference>
<evidence type="ECO:0000256" key="4">
    <source>
        <dbReference type="ARBA" id="ARBA00022825"/>
    </source>
</evidence>
<evidence type="ECO:0000256" key="5">
    <source>
        <dbReference type="ARBA" id="ARBA00023157"/>
    </source>
</evidence>
<dbReference type="AlphaFoldDB" id="A0A8S0ZSC3"/>
<dbReference type="InterPro" id="IPR050430">
    <property type="entry name" value="Peptidase_S1"/>
</dbReference>
<dbReference type="Gene3D" id="2.40.10.10">
    <property type="entry name" value="Trypsin-like serine proteases"/>
    <property type="match status" value="1"/>
</dbReference>
<dbReference type="PROSITE" id="PS00134">
    <property type="entry name" value="TRYPSIN_HIS"/>
    <property type="match status" value="1"/>
</dbReference>
<accession>A0A8S0ZSC3</accession>
<organism evidence="7 8">
    <name type="scientific">Arctia plantaginis</name>
    <name type="common">Wood tiger moth</name>
    <name type="synonym">Phalaena plantaginis</name>
    <dbReference type="NCBI Taxonomy" id="874455"/>
    <lineage>
        <taxon>Eukaryota</taxon>
        <taxon>Metazoa</taxon>
        <taxon>Ecdysozoa</taxon>
        <taxon>Arthropoda</taxon>
        <taxon>Hexapoda</taxon>
        <taxon>Insecta</taxon>
        <taxon>Pterygota</taxon>
        <taxon>Neoptera</taxon>
        <taxon>Endopterygota</taxon>
        <taxon>Lepidoptera</taxon>
        <taxon>Glossata</taxon>
        <taxon>Ditrysia</taxon>
        <taxon>Noctuoidea</taxon>
        <taxon>Erebidae</taxon>
        <taxon>Arctiinae</taxon>
        <taxon>Arctia</taxon>
    </lineage>
</organism>
<proteinExistence type="inferred from homology"/>
<keyword evidence="2" id="KW-0645">Protease</keyword>
<evidence type="ECO:0000313" key="7">
    <source>
        <dbReference type="EMBL" id="CAB3235740.1"/>
    </source>
</evidence>
<dbReference type="PANTHER" id="PTHR24276">
    <property type="entry name" value="POLYSERASE-RELATED"/>
    <property type="match status" value="1"/>
</dbReference>
<reference evidence="7 8" key="1">
    <citation type="submission" date="2020-04" db="EMBL/GenBank/DDBJ databases">
        <authorList>
            <person name="Wallbank WR R."/>
            <person name="Pardo Diaz C."/>
            <person name="Kozak K."/>
            <person name="Martin S."/>
            <person name="Jiggins C."/>
            <person name="Moest M."/>
            <person name="Warren A I."/>
            <person name="Byers J.R.P. K."/>
            <person name="Montejo-Kovacevich G."/>
            <person name="Yen C E."/>
        </authorList>
    </citation>
    <scope>NUCLEOTIDE SEQUENCE [LARGE SCALE GENOMIC DNA]</scope>
</reference>
<comment type="caution">
    <text evidence="7">The sequence shown here is derived from an EMBL/GenBank/DDBJ whole genome shotgun (WGS) entry which is preliminary data.</text>
</comment>
<comment type="similarity">
    <text evidence="1">Belongs to the peptidase S1 family.</text>
</comment>
<dbReference type="PROSITE" id="PS50240">
    <property type="entry name" value="TRYPSIN_DOM"/>
    <property type="match status" value="1"/>
</dbReference>
<dbReference type="InterPro" id="IPR001314">
    <property type="entry name" value="Peptidase_S1A"/>
</dbReference>
<name>A0A8S0ZSC3_ARCPL</name>
<dbReference type="OrthoDB" id="10061449at2759"/>
<dbReference type="Proteomes" id="UP000494106">
    <property type="component" value="Unassembled WGS sequence"/>
</dbReference>
<dbReference type="InterPro" id="IPR001254">
    <property type="entry name" value="Trypsin_dom"/>
</dbReference>
<dbReference type="InterPro" id="IPR009003">
    <property type="entry name" value="Peptidase_S1_PA"/>
</dbReference>
<protein>
    <recommendedName>
        <fullName evidence="6">Peptidase S1 domain-containing protein</fullName>
    </recommendedName>
</protein>
<dbReference type="GO" id="GO:0006508">
    <property type="term" value="P:proteolysis"/>
    <property type="evidence" value="ECO:0007669"/>
    <property type="project" value="UniProtKB-KW"/>
</dbReference>
<dbReference type="InterPro" id="IPR018114">
    <property type="entry name" value="TRYPSIN_HIS"/>
</dbReference>
<evidence type="ECO:0000259" key="6">
    <source>
        <dbReference type="PROSITE" id="PS50240"/>
    </source>
</evidence>
<feature type="domain" description="Peptidase S1" evidence="6">
    <location>
        <begin position="9"/>
        <end position="248"/>
    </location>
</feature>